<feature type="compositionally biased region" description="Polar residues" evidence="1">
    <location>
        <begin position="264"/>
        <end position="276"/>
    </location>
</feature>
<feature type="compositionally biased region" description="Polar residues" evidence="1">
    <location>
        <begin position="326"/>
        <end position="339"/>
    </location>
</feature>
<keyword evidence="3" id="KW-1185">Reference proteome</keyword>
<feature type="compositionally biased region" description="Basic and acidic residues" evidence="1">
    <location>
        <begin position="410"/>
        <end position="428"/>
    </location>
</feature>
<dbReference type="RefSeq" id="XP_023630140.1">
    <property type="nucleotide sequence ID" value="XM_023774372.1"/>
</dbReference>
<feature type="compositionally biased region" description="Low complexity" evidence="1">
    <location>
        <begin position="397"/>
        <end position="409"/>
    </location>
</feature>
<reference evidence="2 3" key="1">
    <citation type="submission" date="2016-03" db="EMBL/GenBank/DDBJ databases">
        <authorList>
            <person name="Ploux O."/>
        </authorList>
    </citation>
    <scope>NUCLEOTIDE SEQUENCE [LARGE SCALE GENOMIC DNA]</scope>
    <source>
        <strain evidence="2 3">URUG2</strain>
    </source>
</reference>
<evidence type="ECO:0000313" key="3">
    <source>
        <dbReference type="Proteomes" id="UP000225277"/>
    </source>
</evidence>
<accession>A0A2D3V1Z5</accession>
<protein>
    <submittedName>
        <fullName evidence="2">Uncharacterized protein</fullName>
    </submittedName>
</protein>
<evidence type="ECO:0000256" key="1">
    <source>
        <dbReference type="SAM" id="MobiDB-lite"/>
    </source>
</evidence>
<dbReference type="EMBL" id="FJUY01000016">
    <property type="protein sequence ID" value="CZT23416.1"/>
    <property type="molecule type" value="Genomic_DNA"/>
</dbReference>
<gene>
    <name evidence="2" type="ORF">RCC_09130</name>
</gene>
<feature type="region of interest" description="Disordered" evidence="1">
    <location>
        <begin position="213"/>
        <end position="282"/>
    </location>
</feature>
<feature type="region of interest" description="Disordered" evidence="1">
    <location>
        <begin position="297"/>
        <end position="496"/>
    </location>
</feature>
<organism evidence="2 3">
    <name type="scientific">Ramularia collo-cygni</name>
    <dbReference type="NCBI Taxonomy" id="112498"/>
    <lineage>
        <taxon>Eukaryota</taxon>
        <taxon>Fungi</taxon>
        <taxon>Dikarya</taxon>
        <taxon>Ascomycota</taxon>
        <taxon>Pezizomycotina</taxon>
        <taxon>Dothideomycetes</taxon>
        <taxon>Dothideomycetidae</taxon>
        <taxon>Mycosphaerellales</taxon>
        <taxon>Mycosphaerellaceae</taxon>
        <taxon>Ramularia</taxon>
    </lineage>
</organism>
<dbReference type="Proteomes" id="UP000225277">
    <property type="component" value="Unassembled WGS sequence"/>
</dbReference>
<dbReference type="AlphaFoldDB" id="A0A2D3V1Z5"/>
<dbReference type="GeneID" id="35604203"/>
<name>A0A2D3V1Z5_9PEZI</name>
<sequence length="496" mass="53994">MTGLRPWYFVIKPFMGFSNEITRRDIHETIQRYTPEKYDALSYIPEELSRPWFENHDAIKVPSTIFDCFPPKLLDFLHFAIFYAKGDQKAVHSAINEAYRERLRRIPGDTVLDTEHVFQAAAIVTRKLAEVNLAREAHRKGEENVLAALKKVLPANVSHKGMLKVTPEELYIMVQKAVRDPQQDEGLEGDGVMQHDDDLRASLLDAVIADSHSPSLRKSVPGSTWPPGSFAAPSRTTGYSVTSPREPPPFPAGNPEHAKYSPVRPQTSHWPQNSLSPGILPNDIAPTVKQICVKNTHQPSMSAESDGKQPCSLASSSDIIPDASSRTDTAASNAVTEHPTSMKGRNGRIEAGDGTVSNSTKTVEDARTKAAAPSSAHEDSEATHASASDTALEANDTSTTVQTTHVTIKATEHIKDRTSTSHAEHGANVHDQPISHFRRNNPASHPDAVSGTAPADLSPLGVSSMPETGEPELTDTAGESDRSISTAASVKKRKFY</sequence>
<feature type="compositionally biased region" description="Low complexity" evidence="1">
    <location>
        <begin position="312"/>
        <end position="324"/>
    </location>
</feature>
<evidence type="ECO:0000313" key="2">
    <source>
        <dbReference type="EMBL" id="CZT23416.1"/>
    </source>
</evidence>
<proteinExistence type="predicted"/>
<feature type="compositionally biased region" description="Polar residues" evidence="1">
    <location>
        <begin position="234"/>
        <end position="243"/>
    </location>
</feature>